<reference evidence="8" key="1">
    <citation type="submission" date="2023-10" db="EMBL/GenBank/DDBJ databases">
        <authorList>
            <person name="Chen Y."/>
            <person name="Shah S."/>
            <person name="Dougan E. K."/>
            <person name="Thang M."/>
            <person name="Chan C."/>
        </authorList>
    </citation>
    <scope>NUCLEOTIDE SEQUENCE [LARGE SCALE GENOMIC DNA]</scope>
</reference>
<keyword evidence="3 6" id="KW-1133">Transmembrane helix</keyword>
<evidence type="ECO:0000259" key="7">
    <source>
        <dbReference type="PROSITE" id="PS50918"/>
    </source>
</evidence>
<dbReference type="SUPFAM" id="SSF81324">
    <property type="entry name" value="Voltage-gated potassium channels"/>
    <property type="match status" value="1"/>
</dbReference>
<feature type="compositionally biased region" description="Basic and acidic residues" evidence="5">
    <location>
        <begin position="56"/>
        <end position="66"/>
    </location>
</feature>
<name>A0ABN9XYX7_9DINO</name>
<comment type="caution">
    <text evidence="8">The sequence shown here is derived from an EMBL/GenBank/DDBJ whole genome shotgun (WGS) entry which is preliminary data.</text>
</comment>
<protein>
    <recommendedName>
        <fullName evidence="7">WWE domain-containing protein</fullName>
    </recommendedName>
</protein>
<dbReference type="InterPro" id="IPR037197">
    <property type="entry name" value="WWE_dom_sf"/>
</dbReference>
<dbReference type="PROSITE" id="PS50918">
    <property type="entry name" value="WWE"/>
    <property type="match status" value="1"/>
</dbReference>
<dbReference type="InterPro" id="IPR027359">
    <property type="entry name" value="Volt_channel_dom_sf"/>
</dbReference>
<feature type="region of interest" description="Disordered" evidence="5">
    <location>
        <begin position="38"/>
        <end position="66"/>
    </location>
</feature>
<comment type="subcellular location">
    <subcellularLocation>
        <location evidence="1">Membrane</location>
        <topology evidence="1">Multi-pass membrane protein</topology>
    </subcellularLocation>
</comment>
<keyword evidence="4 6" id="KW-0472">Membrane</keyword>
<feature type="compositionally biased region" description="Low complexity" evidence="5">
    <location>
        <begin position="674"/>
        <end position="683"/>
    </location>
</feature>
<feature type="transmembrane region" description="Helical" evidence="6">
    <location>
        <begin position="345"/>
        <end position="363"/>
    </location>
</feature>
<dbReference type="Pfam" id="PF02825">
    <property type="entry name" value="WWE"/>
    <property type="match status" value="1"/>
</dbReference>
<gene>
    <name evidence="8" type="ORF">PCOR1329_LOCUS81071</name>
</gene>
<feature type="region of interest" description="Disordered" evidence="5">
    <location>
        <begin position="671"/>
        <end position="723"/>
    </location>
</feature>
<organism evidence="8 9">
    <name type="scientific">Prorocentrum cordatum</name>
    <dbReference type="NCBI Taxonomy" id="2364126"/>
    <lineage>
        <taxon>Eukaryota</taxon>
        <taxon>Sar</taxon>
        <taxon>Alveolata</taxon>
        <taxon>Dinophyceae</taxon>
        <taxon>Prorocentrales</taxon>
        <taxon>Prorocentraceae</taxon>
        <taxon>Prorocentrum</taxon>
    </lineage>
</organism>
<keyword evidence="9" id="KW-1185">Reference proteome</keyword>
<accession>A0ABN9XYX7</accession>
<evidence type="ECO:0000313" key="8">
    <source>
        <dbReference type="EMBL" id="CAK0905329.1"/>
    </source>
</evidence>
<evidence type="ECO:0000256" key="1">
    <source>
        <dbReference type="ARBA" id="ARBA00004141"/>
    </source>
</evidence>
<dbReference type="InterPro" id="IPR005821">
    <property type="entry name" value="Ion_trans_dom"/>
</dbReference>
<evidence type="ECO:0000256" key="5">
    <source>
        <dbReference type="SAM" id="MobiDB-lite"/>
    </source>
</evidence>
<evidence type="ECO:0000256" key="4">
    <source>
        <dbReference type="ARBA" id="ARBA00023136"/>
    </source>
</evidence>
<dbReference type="Pfam" id="PF00520">
    <property type="entry name" value="Ion_trans"/>
    <property type="match status" value="1"/>
</dbReference>
<feature type="transmembrane region" description="Helical" evidence="6">
    <location>
        <begin position="307"/>
        <end position="325"/>
    </location>
</feature>
<evidence type="ECO:0000256" key="6">
    <source>
        <dbReference type="SAM" id="Phobius"/>
    </source>
</evidence>
<feature type="domain" description="WWE" evidence="7">
    <location>
        <begin position="151"/>
        <end position="231"/>
    </location>
</feature>
<evidence type="ECO:0000256" key="2">
    <source>
        <dbReference type="ARBA" id="ARBA00022692"/>
    </source>
</evidence>
<dbReference type="InterPro" id="IPR004170">
    <property type="entry name" value="WWE_dom"/>
</dbReference>
<evidence type="ECO:0000256" key="3">
    <source>
        <dbReference type="ARBA" id="ARBA00022989"/>
    </source>
</evidence>
<evidence type="ECO:0000313" key="9">
    <source>
        <dbReference type="Proteomes" id="UP001189429"/>
    </source>
</evidence>
<dbReference type="Proteomes" id="UP001189429">
    <property type="component" value="Unassembled WGS sequence"/>
</dbReference>
<dbReference type="Gene3D" id="3.30.720.50">
    <property type="match status" value="1"/>
</dbReference>
<feature type="compositionally biased region" description="Acidic residues" evidence="5">
    <location>
        <begin position="109"/>
        <end position="123"/>
    </location>
</feature>
<feature type="region of interest" description="Disordered" evidence="5">
    <location>
        <begin position="104"/>
        <end position="132"/>
    </location>
</feature>
<sequence>MKLGPSQVAYLERTISRLRLQRGDAAALEDDICGQRDGFGNIQREDSSVCEVTAPEEPRELDVRQEAADDDIDLDEAPARNVCSVHASSSAPPAWGGAKSLMISKEEKAEEEQEENDKQEDENAASSRPSECIPKFADAHEFDADEFGSPSEDQQGRELGRGQYVWQWQRAKGNFCSYAPAVNARIEDAYRRGYSKVRVKSGKGGQVPMEIFFVDTAQLDPKSRNLRKLRRLGRKSWQVELTRHAKAVARSVLWGEPRGESVKMYGMRQSSLLRRTGINVHSRTSERSGSFFEKADNVCSRIVRSTVYATVSLFVMLLNVVWIGISADLFDRDGKHLFHPDRHWLSPTVECIFMVYFLAELIVEITSMKYKWKWYRNPDLRVDAVCTITIMLEVLVVPWTGIPTPALQSLRLIKLARLVKLTRKSKDAAIVLRGLFSGMRSAAVIWLLIAVLLYTYSVLLTTATTDPVLRDKYFGSVGQTVATLITHGIAHDGVADFIYDLRMNHGFIQALVVATFVFVAYFGAPWRMLVGAFCRVAIEVAGIEEDLHKIEYLRNHLQGIIECYMEDGVRLISCSQFLLAMTNADVLQTLRACGTDIDGLMTLVSVLFPDEESVISFDELFSVIVRLRKAKPASISDMLGLQEFTKLKFDLLEEQILREIRDIKKVKHPHDLKSSSTLRSTSRQNPSRGTDISRMRSMLESQGEVVVVSPQSARPRSASDKRRSVANMILNQWTS</sequence>
<feature type="transmembrane region" description="Helical" evidence="6">
    <location>
        <begin position="507"/>
        <end position="526"/>
    </location>
</feature>
<dbReference type="SUPFAM" id="SSF117839">
    <property type="entry name" value="WWE domain"/>
    <property type="match status" value="1"/>
</dbReference>
<keyword evidence="2 6" id="KW-0812">Transmembrane</keyword>
<proteinExistence type="predicted"/>
<dbReference type="EMBL" id="CAUYUJ010021541">
    <property type="protein sequence ID" value="CAK0905329.1"/>
    <property type="molecule type" value="Genomic_DNA"/>
</dbReference>
<feature type="transmembrane region" description="Helical" evidence="6">
    <location>
        <begin position="443"/>
        <end position="463"/>
    </location>
</feature>
<dbReference type="Gene3D" id="1.20.120.350">
    <property type="entry name" value="Voltage-gated potassium channels. Chain C"/>
    <property type="match status" value="1"/>
</dbReference>